<organism evidence="2 3">
    <name type="scientific">Rhododendron simsii</name>
    <name type="common">Sims's rhododendron</name>
    <dbReference type="NCBI Taxonomy" id="118357"/>
    <lineage>
        <taxon>Eukaryota</taxon>
        <taxon>Viridiplantae</taxon>
        <taxon>Streptophyta</taxon>
        <taxon>Embryophyta</taxon>
        <taxon>Tracheophyta</taxon>
        <taxon>Spermatophyta</taxon>
        <taxon>Magnoliopsida</taxon>
        <taxon>eudicotyledons</taxon>
        <taxon>Gunneridae</taxon>
        <taxon>Pentapetalae</taxon>
        <taxon>asterids</taxon>
        <taxon>Ericales</taxon>
        <taxon>Ericaceae</taxon>
        <taxon>Ericoideae</taxon>
        <taxon>Rhodoreae</taxon>
        <taxon>Rhododendron</taxon>
    </lineage>
</organism>
<evidence type="ECO:0000313" key="2">
    <source>
        <dbReference type="EMBL" id="KAF7133562.1"/>
    </source>
</evidence>
<protein>
    <submittedName>
        <fullName evidence="2">Uncharacterized protein</fullName>
    </submittedName>
</protein>
<dbReference type="EMBL" id="WJXA01000009">
    <property type="protein sequence ID" value="KAF7133562.1"/>
    <property type="molecule type" value="Genomic_DNA"/>
</dbReference>
<dbReference type="Proteomes" id="UP000626092">
    <property type="component" value="Unassembled WGS sequence"/>
</dbReference>
<comment type="caution">
    <text evidence="2">The sequence shown here is derived from an EMBL/GenBank/DDBJ whole genome shotgun (WGS) entry which is preliminary data.</text>
</comment>
<keyword evidence="3" id="KW-1185">Reference proteome</keyword>
<feature type="compositionally biased region" description="Basic and acidic residues" evidence="1">
    <location>
        <begin position="134"/>
        <end position="154"/>
    </location>
</feature>
<dbReference type="AlphaFoldDB" id="A0A834LFK2"/>
<reference evidence="2" key="1">
    <citation type="submission" date="2019-11" db="EMBL/GenBank/DDBJ databases">
        <authorList>
            <person name="Liu Y."/>
            <person name="Hou J."/>
            <person name="Li T.-Q."/>
            <person name="Guan C.-H."/>
            <person name="Wu X."/>
            <person name="Wu H.-Z."/>
            <person name="Ling F."/>
            <person name="Zhang R."/>
            <person name="Shi X.-G."/>
            <person name="Ren J.-P."/>
            <person name="Chen E.-F."/>
            <person name="Sun J.-M."/>
        </authorList>
    </citation>
    <scope>NUCLEOTIDE SEQUENCE</scope>
    <source>
        <strain evidence="2">Adult_tree_wgs_1</strain>
        <tissue evidence="2">Leaves</tissue>
    </source>
</reference>
<evidence type="ECO:0000313" key="3">
    <source>
        <dbReference type="Proteomes" id="UP000626092"/>
    </source>
</evidence>
<gene>
    <name evidence="2" type="ORF">RHSIM_Rhsim09G0045200</name>
</gene>
<proteinExistence type="predicted"/>
<feature type="compositionally biased region" description="Basic and acidic residues" evidence="1">
    <location>
        <begin position="165"/>
        <end position="179"/>
    </location>
</feature>
<sequence length="179" mass="20856">MNIGAYLLSVHASSPFKTDQTEVRGGSEVELSEDRWKVLRGHRPEGRRPRRHRVRPMRLTVKGSNDSTITFNENNEEPGRLLKKEEAEGVRVAIEGEVLERQRWMRCKKRREESTTAATKRKRRDKLIINSQGKGEEVEAEEMRRQRRRYDFKSKATAGLQVVGKQEHGKRLDPHQLSE</sequence>
<evidence type="ECO:0000256" key="1">
    <source>
        <dbReference type="SAM" id="MobiDB-lite"/>
    </source>
</evidence>
<accession>A0A834LFK2</accession>
<feature type="region of interest" description="Disordered" evidence="1">
    <location>
        <begin position="108"/>
        <end position="179"/>
    </location>
</feature>
<name>A0A834LFK2_RHOSS</name>